<dbReference type="Proteomes" id="UP001148614">
    <property type="component" value="Unassembled WGS sequence"/>
</dbReference>
<dbReference type="VEuPathDB" id="FungiDB:F4678DRAFT_355004"/>
<name>A0A9W8N6H4_9PEZI</name>
<proteinExistence type="predicted"/>
<feature type="compositionally biased region" description="Basic and acidic residues" evidence="1">
    <location>
        <begin position="1"/>
        <end position="10"/>
    </location>
</feature>
<reference evidence="2" key="1">
    <citation type="submission" date="2022-07" db="EMBL/GenBank/DDBJ databases">
        <title>Genome Sequence of Xylaria arbuscula.</title>
        <authorList>
            <person name="Buettner E."/>
        </authorList>
    </citation>
    <scope>NUCLEOTIDE SEQUENCE</scope>
    <source>
        <strain evidence="2">VT107</strain>
    </source>
</reference>
<sequence length="838" mass="92934">MTEVRTELSEPARTTSPLRASLSASPLEGLLKLGAKLATIQKGVKSRHMTQIDETSAGSDIDNASGLATRDATMCESTQTETDSGYGTTSMDCDGVELAGTTLTFSRKAIPLNYQHRLFDIRALFTESLLDIVSAKQRPAKDVSMKLKYADHDDSIYLVIQCDKRDKKRMQKFFAQSHVKETVGDDITIYVTTGLRQLSTPELKVYKRGPEEITSGSLIKIRGVSRSSTATIGGAISVVKDDRKVSYGMTAGHVLRRLIVESNHQSPYPCCDPASYSDTSYDSDESSYSSDDDRSDVLPGPQSQPISHIGTITEHSLHSAPLSTNHDWALVELCPNYSCSNINQMRIPSMTSQNSQPAILAFKPLEATPTLSSVRVIIPTSRGNQRGKLTPSTSCLLVAPGREFVETHDVVLDDECPLQPGDSGSWVIEETTGEVYGHVVSIDMFGEANVIPLDHTLRDIQAHLRADQVGLPERSGQLTVLTKTNKKFFQYACATRDQEMHLDRFDDSDVSVSNWSEYDSMFDTMSHTTWESDFPPSRIPTHIYHETADQTKQSGEGTGAQRGNFEVNEKEPELNKQPGGLFVLPSTPRSFIHNGQNPTPRRIIIEPTPEMQLFYNRNRQEIDRRRLDLGLETYPEGEGLGSPSHPSYLPMIQAYSGNSDSMRSSSLKPTAGVAQSKMHRGRRKGPLDPEMRARAAFKRKFKLPCAFHRARRMSCNCHDFSKLEESYRNYLQAEDERAGKDPLLWTEPGGEEVELESSSTQDYNISEGLNTTISSDGDTSGPQQWPNYPKATMFISQLTVDTSATEGIEHITAKFGSEWEDTVDSTLIGHVDRADDTV</sequence>
<dbReference type="VEuPathDB" id="FungiDB:F4678DRAFT_281012"/>
<organism evidence="2 3">
    <name type="scientific">Xylaria arbuscula</name>
    <dbReference type="NCBI Taxonomy" id="114810"/>
    <lineage>
        <taxon>Eukaryota</taxon>
        <taxon>Fungi</taxon>
        <taxon>Dikarya</taxon>
        <taxon>Ascomycota</taxon>
        <taxon>Pezizomycotina</taxon>
        <taxon>Sordariomycetes</taxon>
        <taxon>Xylariomycetidae</taxon>
        <taxon>Xylariales</taxon>
        <taxon>Xylariaceae</taxon>
        <taxon>Xylaria</taxon>
    </lineage>
</organism>
<feature type="compositionally biased region" description="Polar residues" evidence="1">
    <location>
        <begin position="659"/>
        <end position="668"/>
    </location>
</feature>
<dbReference type="EMBL" id="JANPWZ010002383">
    <property type="protein sequence ID" value="KAJ3559324.1"/>
    <property type="molecule type" value="Genomic_DNA"/>
</dbReference>
<evidence type="ECO:0000256" key="1">
    <source>
        <dbReference type="SAM" id="MobiDB-lite"/>
    </source>
</evidence>
<comment type="caution">
    <text evidence="2">The sequence shown here is derived from an EMBL/GenBank/DDBJ whole genome shotgun (WGS) entry which is preliminary data.</text>
</comment>
<feature type="region of interest" description="Disordered" evidence="1">
    <location>
        <begin position="1"/>
        <end position="21"/>
    </location>
</feature>
<dbReference type="AlphaFoldDB" id="A0A9W8N6H4"/>
<accession>A0A9W8N6H4</accession>
<gene>
    <name evidence="2" type="ORF">NPX13_g9547</name>
</gene>
<protein>
    <submittedName>
        <fullName evidence="2">Uncharacterized protein</fullName>
    </submittedName>
</protein>
<feature type="region of interest" description="Disordered" evidence="1">
    <location>
        <begin position="271"/>
        <end position="306"/>
    </location>
</feature>
<evidence type="ECO:0000313" key="3">
    <source>
        <dbReference type="Proteomes" id="UP001148614"/>
    </source>
</evidence>
<keyword evidence="3" id="KW-1185">Reference proteome</keyword>
<feature type="region of interest" description="Disordered" evidence="1">
    <location>
        <begin position="659"/>
        <end position="687"/>
    </location>
</feature>
<evidence type="ECO:0000313" key="2">
    <source>
        <dbReference type="EMBL" id="KAJ3559324.1"/>
    </source>
</evidence>